<keyword evidence="7" id="KW-0251">Elongation factor</keyword>
<evidence type="ECO:0000256" key="4">
    <source>
        <dbReference type="ARBA" id="ARBA00022917"/>
    </source>
</evidence>
<dbReference type="Pfam" id="PF09107">
    <property type="entry name" value="WHD_3rd_SelB"/>
    <property type="match status" value="1"/>
</dbReference>
<name>A0A8J7MD81_9BACT</name>
<dbReference type="InterPro" id="IPR050055">
    <property type="entry name" value="EF-Tu_GTPase"/>
</dbReference>
<dbReference type="SUPFAM" id="SSF52540">
    <property type="entry name" value="P-loop containing nucleoside triphosphate hydrolases"/>
    <property type="match status" value="1"/>
</dbReference>
<dbReference type="InterPro" id="IPR057335">
    <property type="entry name" value="Beta-barrel_SelB"/>
</dbReference>
<dbReference type="GO" id="GO:0005525">
    <property type="term" value="F:GTP binding"/>
    <property type="evidence" value="ECO:0007669"/>
    <property type="project" value="UniProtKB-KW"/>
</dbReference>
<dbReference type="AlphaFoldDB" id="A0A8J7MD81"/>
<dbReference type="InterPro" id="IPR009001">
    <property type="entry name" value="Transl_elong_EF1A/Init_IF2_C"/>
</dbReference>
<dbReference type="GO" id="GO:0001514">
    <property type="term" value="P:selenocysteine incorporation"/>
    <property type="evidence" value="ECO:0007669"/>
    <property type="project" value="InterPro"/>
</dbReference>
<dbReference type="NCBIfam" id="TIGR00231">
    <property type="entry name" value="small_GTP"/>
    <property type="match status" value="1"/>
</dbReference>
<keyword evidence="5" id="KW-0342">GTP-binding</keyword>
<dbReference type="SUPFAM" id="SSF50447">
    <property type="entry name" value="Translation proteins"/>
    <property type="match status" value="1"/>
</dbReference>
<evidence type="ECO:0000256" key="5">
    <source>
        <dbReference type="ARBA" id="ARBA00023134"/>
    </source>
</evidence>
<dbReference type="GO" id="GO:0003746">
    <property type="term" value="F:translation elongation factor activity"/>
    <property type="evidence" value="ECO:0007669"/>
    <property type="project" value="UniProtKB-KW"/>
</dbReference>
<evidence type="ECO:0000256" key="2">
    <source>
        <dbReference type="ARBA" id="ARBA00022490"/>
    </source>
</evidence>
<dbReference type="EMBL" id="JAENIM010000021">
    <property type="protein sequence ID" value="MBK1790415.1"/>
    <property type="molecule type" value="Genomic_DNA"/>
</dbReference>
<dbReference type="CDD" id="cd04171">
    <property type="entry name" value="SelB"/>
    <property type="match status" value="1"/>
</dbReference>
<dbReference type="PANTHER" id="PTHR43721:SF22">
    <property type="entry name" value="ELONGATION FACTOR TU, MITOCHONDRIAL"/>
    <property type="match status" value="1"/>
</dbReference>
<keyword evidence="4" id="KW-0648">Protein biosynthesis</keyword>
<gene>
    <name evidence="7" type="primary">selB</name>
    <name evidence="7" type="ORF">JIN82_04500</name>
</gene>
<comment type="caution">
    <text evidence="7">The sequence shown here is derived from an EMBL/GenBank/DDBJ whole genome shotgun (WGS) entry which is preliminary data.</text>
</comment>
<dbReference type="Pfam" id="PF00009">
    <property type="entry name" value="GTP_EFTU"/>
    <property type="match status" value="1"/>
</dbReference>
<evidence type="ECO:0000256" key="1">
    <source>
        <dbReference type="ARBA" id="ARBA00004496"/>
    </source>
</evidence>
<dbReference type="GO" id="GO:0003723">
    <property type="term" value="F:RNA binding"/>
    <property type="evidence" value="ECO:0007669"/>
    <property type="project" value="InterPro"/>
</dbReference>
<dbReference type="SUPFAM" id="SSF46785">
    <property type="entry name" value="Winged helix' DNA-binding domain"/>
    <property type="match status" value="1"/>
</dbReference>
<sequence length="637" mass="70101">MDKHFILGTAGHIDHGKSSLIQSLTGTNPDRLPEEKSRGVTIELGFAHAELSDAKHSYQLGIVDVPGHADFVNNMVAGVSALDLVVFCVAADDGWMPQSEEHLQILQYLGINEVIIALTKCDICSDIEFATELVREEIAGSGIAEAQIIPISAHTGDGLDELKLAIIKNLAKRDSARSDLPAKLAVDRVFSPRGVGTVVTGTLVGGPIQLGESLICLPSKLSCSVRNIQNHNSTSEVAVPGSRTALNLPDLSIAANGKAGVHKGDYICATGIGKLSDTLDVFLSRDARPIGKLAPRTLKHTEKVMLHHGAHRVWARVILHGTNELQMGEQTYAQLRLDEAHFFQLNEHAILRDGAQSQTLAGVVVLDPLAERAQFRSADRLTRLEARWLDQLSPESVLQTELERTKVLAEDRLLTNHQFSDAELTRAVNRLKHQNVVNSQLGHLVLAEWWLPTINKAKQLVLDWHNNHPEQTAMPSGEWEKQLELNEDRQVQLVLATLCADGFKKTDKGIASNNHLTEIPAELESLAEQIYQTITQAKLLPPAKTELLTTPQHQQVYHFLIRSGRLLELDGGILMTAEQVEQCIAQVKAFILSHGQATASELRQELATNRKLIMPFLEMLDAEKITLRDGNFRTLIA</sequence>
<dbReference type="Gene3D" id="2.40.30.10">
    <property type="entry name" value="Translation factors"/>
    <property type="match status" value="1"/>
</dbReference>
<dbReference type="GO" id="GO:0005737">
    <property type="term" value="C:cytoplasm"/>
    <property type="evidence" value="ECO:0007669"/>
    <property type="project" value="UniProtKB-SubCell"/>
</dbReference>
<dbReference type="InterPro" id="IPR015191">
    <property type="entry name" value="SelB_WHD4"/>
</dbReference>
<accession>A0A8J7MD81</accession>
<dbReference type="PROSITE" id="PS51722">
    <property type="entry name" value="G_TR_2"/>
    <property type="match status" value="1"/>
</dbReference>
<dbReference type="InterPro" id="IPR027417">
    <property type="entry name" value="P-loop_NTPase"/>
</dbReference>
<dbReference type="Proteomes" id="UP000624703">
    <property type="component" value="Unassembled WGS sequence"/>
</dbReference>
<feature type="domain" description="Tr-type G" evidence="6">
    <location>
        <begin position="2"/>
        <end position="177"/>
    </location>
</feature>
<dbReference type="InterPro" id="IPR036390">
    <property type="entry name" value="WH_DNA-bd_sf"/>
</dbReference>
<evidence type="ECO:0000313" key="7">
    <source>
        <dbReference type="EMBL" id="MBK1790415.1"/>
    </source>
</evidence>
<comment type="subcellular location">
    <subcellularLocation>
        <location evidence="1">Cytoplasm</location>
    </subcellularLocation>
</comment>
<dbReference type="Gene3D" id="1.10.10.2770">
    <property type="match status" value="1"/>
</dbReference>
<keyword evidence="2" id="KW-0963">Cytoplasm</keyword>
<evidence type="ECO:0000259" key="6">
    <source>
        <dbReference type="PROSITE" id="PS51722"/>
    </source>
</evidence>
<dbReference type="Pfam" id="PF25461">
    <property type="entry name" value="Beta-barrel_SelB"/>
    <property type="match status" value="1"/>
</dbReference>
<dbReference type="GO" id="GO:0003924">
    <property type="term" value="F:GTPase activity"/>
    <property type="evidence" value="ECO:0007669"/>
    <property type="project" value="InterPro"/>
</dbReference>
<dbReference type="PRINTS" id="PR00315">
    <property type="entry name" value="ELONGATNFCT"/>
</dbReference>
<dbReference type="InterPro" id="IPR005225">
    <property type="entry name" value="Small_GTP-bd"/>
</dbReference>
<dbReference type="RefSeq" id="WP_200310447.1">
    <property type="nucleotide sequence ID" value="NZ_JAENIM010000021.1"/>
</dbReference>
<dbReference type="InterPro" id="IPR009000">
    <property type="entry name" value="Transl_B-barrel_sf"/>
</dbReference>
<dbReference type="Gene3D" id="1.10.10.10">
    <property type="entry name" value="Winged helix-like DNA-binding domain superfamily/Winged helix DNA-binding domain"/>
    <property type="match status" value="1"/>
</dbReference>
<dbReference type="PANTHER" id="PTHR43721">
    <property type="entry name" value="ELONGATION FACTOR TU-RELATED"/>
    <property type="match status" value="1"/>
</dbReference>
<keyword evidence="3" id="KW-0547">Nucleotide-binding</keyword>
<proteinExistence type="predicted"/>
<evidence type="ECO:0000256" key="3">
    <source>
        <dbReference type="ARBA" id="ARBA00022741"/>
    </source>
</evidence>
<evidence type="ECO:0000313" key="8">
    <source>
        <dbReference type="Proteomes" id="UP000624703"/>
    </source>
</evidence>
<dbReference type="SUPFAM" id="SSF50465">
    <property type="entry name" value="EF-Tu/eEF-1alpha/eIF2-gamma C-terminal domain"/>
    <property type="match status" value="1"/>
</dbReference>
<reference evidence="7" key="1">
    <citation type="submission" date="2021-01" db="EMBL/GenBank/DDBJ databases">
        <title>Modified the classification status of verrucomicrobia.</title>
        <authorList>
            <person name="Feng X."/>
        </authorList>
    </citation>
    <scope>NUCLEOTIDE SEQUENCE</scope>
    <source>
        <strain evidence="7">_KCTC 22039</strain>
    </source>
</reference>
<keyword evidence="8" id="KW-1185">Reference proteome</keyword>
<dbReference type="NCBIfam" id="TIGR00475">
    <property type="entry name" value="selB"/>
    <property type="match status" value="1"/>
</dbReference>
<protein>
    <submittedName>
        <fullName evidence="7">Selenocysteine-specific translation elongation factor</fullName>
    </submittedName>
</protein>
<organism evidence="7 8">
    <name type="scientific">Persicirhabdus sediminis</name>
    <dbReference type="NCBI Taxonomy" id="454144"/>
    <lineage>
        <taxon>Bacteria</taxon>
        <taxon>Pseudomonadati</taxon>
        <taxon>Verrucomicrobiota</taxon>
        <taxon>Verrucomicrobiia</taxon>
        <taxon>Verrucomicrobiales</taxon>
        <taxon>Verrucomicrobiaceae</taxon>
        <taxon>Persicirhabdus</taxon>
    </lineage>
</organism>
<dbReference type="InterPro" id="IPR004535">
    <property type="entry name" value="Transl_elong_SelB"/>
</dbReference>
<dbReference type="InterPro" id="IPR036388">
    <property type="entry name" value="WH-like_DNA-bd_sf"/>
</dbReference>
<dbReference type="InterPro" id="IPR000795">
    <property type="entry name" value="T_Tr_GTP-bd_dom"/>
</dbReference>
<dbReference type="Gene3D" id="3.40.50.300">
    <property type="entry name" value="P-loop containing nucleotide triphosphate hydrolases"/>
    <property type="match status" value="1"/>
</dbReference>